<dbReference type="GO" id="GO:0016740">
    <property type="term" value="F:transferase activity"/>
    <property type="evidence" value="ECO:0007669"/>
    <property type="project" value="UniProtKB-KW"/>
</dbReference>
<reference evidence="2" key="1">
    <citation type="submission" date="2015-08" db="EMBL/GenBank/DDBJ databases">
        <authorList>
            <person name="Babu N.S."/>
            <person name="Beckwith C.J."/>
            <person name="Beseler K.G."/>
            <person name="Brison A."/>
            <person name="Carone J.V."/>
            <person name="Caskin T.P."/>
            <person name="Diamond M."/>
            <person name="Durham M.E."/>
            <person name="Foxe J.M."/>
            <person name="Go M."/>
            <person name="Henderson B.A."/>
            <person name="Jones I.B."/>
            <person name="McGettigan J.A."/>
            <person name="Micheletti S.J."/>
            <person name="Nasrallah M.E."/>
            <person name="Ortiz D."/>
            <person name="Piller C.R."/>
            <person name="Privatt S.R."/>
            <person name="Schneider S.L."/>
            <person name="Sharp S."/>
            <person name="Smith T.C."/>
            <person name="Stanton J.D."/>
            <person name="Ullery H.E."/>
            <person name="Wilson R.J."/>
            <person name="Serrano M.G."/>
            <person name="Buck G."/>
            <person name="Lee V."/>
            <person name="Wang Y."/>
            <person name="Carvalho R."/>
            <person name="Voegtly L."/>
            <person name="Shi R."/>
            <person name="Duckworth R."/>
            <person name="Johnson A."/>
            <person name="Loviza R."/>
            <person name="Walstead R."/>
            <person name="Shah Z."/>
            <person name="Kiflezghi M."/>
            <person name="Wade K."/>
            <person name="Ball S.L."/>
            <person name="Bradley K.W."/>
            <person name="Asai D.J."/>
            <person name="Bowman C.A."/>
            <person name="Russell D.A."/>
            <person name="Pope W.H."/>
            <person name="Jacobs-Sera D."/>
            <person name="Hendrix R.W."/>
            <person name="Hatfull G.F."/>
        </authorList>
    </citation>
    <scope>NUCLEOTIDE SEQUENCE [LARGE SCALE GENOMIC DNA]</scope>
    <source>
        <strain evidence="2">JCM 19170</strain>
    </source>
</reference>
<dbReference type="InterPro" id="IPR050509">
    <property type="entry name" value="CoA-transferase_III"/>
</dbReference>
<dbReference type="SUPFAM" id="SSF89796">
    <property type="entry name" value="CoA-transferase family III (CaiB/BaiF)"/>
    <property type="match status" value="1"/>
</dbReference>
<dbReference type="RefSeq" id="WP_082438374.1">
    <property type="nucleotide sequence ID" value="NZ_CYHH01000004.1"/>
</dbReference>
<dbReference type="EMBL" id="CYHH01000004">
    <property type="protein sequence ID" value="CUB06795.1"/>
    <property type="molecule type" value="Genomic_DNA"/>
</dbReference>
<dbReference type="PANTHER" id="PTHR48228">
    <property type="entry name" value="SUCCINYL-COA--D-CITRAMALATE COA-TRANSFERASE"/>
    <property type="match status" value="1"/>
</dbReference>
<dbReference type="Gene3D" id="3.40.50.10540">
    <property type="entry name" value="Crotonobetainyl-coa:carnitine coa-transferase, domain 1"/>
    <property type="match status" value="1"/>
</dbReference>
<dbReference type="InterPro" id="IPR023606">
    <property type="entry name" value="CoA-Trfase_III_dom_1_sf"/>
</dbReference>
<proteinExistence type="predicted"/>
<dbReference type="InterPro" id="IPR003673">
    <property type="entry name" value="CoA-Trfase_fam_III"/>
</dbReference>
<protein>
    <submittedName>
        <fullName evidence="1">Crotonobetainyl-CoA:carnitine CoA-transferase CaiB and related acyl-CoA transferases</fullName>
    </submittedName>
</protein>
<dbReference type="Proteomes" id="UP000182108">
    <property type="component" value="Unassembled WGS sequence"/>
</dbReference>
<accession>A0A0K6IUL4</accession>
<evidence type="ECO:0000313" key="2">
    <source>
        <dbReference type="Proteomes" id="UP000182108"/>
    </source>
</evidence>
<keyword evidence="2" id="KW-1185">Reference proteome</keyword>
<dbReference type="AlphaFoldDB" id="A0A0K6IUL4"/>
<dbReference type="Gene3D" id="3.30.1540.10">
    <property type="entry name" value="formyl-coa transferase, domain 3"/>
    <property type="match status" value="1"/>
</dbReference>
<sequence length="357" mass="38601">MTEMTEPMPLLAGMTVLDLSLLLPGPMAGWHLAELGARVIKVEPPQGDDAARLGIRRKGEEESFFYRRINGRKEIHRIDLKSEEGRAWFAARLREADAVIEGFRPGVLERLGLGFDAMRSINPRIVLVSISGYGQDGPMAQAAGHDINYLSLAGVLDQTGTAGGPPAQCNLQIADLLGGALHAALSVVAAVHAARRDGVGAHVDLSMTEASWAHLVFPLAQALVEGRSEPRGAGLLTGGVPCYGVYETADGRHLAVGALEEKFWVRLCEAIARPDLIPFHRAAGDEGARARAELAAVLRTRTRDEWAVFFAPLDCCVTPVLAPEETLEHPLFRERNALKTAEEGGPWPRSPLRVRRG</sequence>
<dbReference type="PANTHER" id="PTHR48228:SF5">
    <property type="entry name" value="ALPHA-METHYLACYL-COA RACEMASE"/>
    <property type="match status" value="1"/>
</dbReference>
<dbReference type="InterPro" id="IPR044855">
    <property type="entry name" value="CoA-Trfase_III_dom3_sf"/>
</dbReference>
<name>A0A0K6IUL4_9PROT</name>
<evidence type="ECO:0000313" key="1">
    <source>
        <dbReference type="EMBL" id="CUB06795.1"/>
    </source>
</evidence>
<organism evidence="1 2">
    <name type="scientific">Tepidiphilus thermophilus</name>
    <dbReference type="NCBI Taxonomy" id="876478"/>
    <lineage>
        <taxon>Bacteria</taxon>
        <taxon>Pseudomonadati</taxon>
        <taxon>Pseudomonadota</taxon>
        <taxon>Hydrogenophilia</taxon>
        <taxon>Hydrogenophilales</taxon>
        <taxon>Hydrogenophilaceae</taxon>
        <taxon>Tepidiphilus</taxon>
    </lineage>
</organism>
<keyword evidence="1" id="KW-0808">Transferase</keyword>
<gene>
    <name evidence="1" type="ORF">Ga0061068_10450</name>
</gene>
<dbReference type="Pfam" id="PF02515">
    <property type="entry name" value="CoA_transf_3"/>
    <property type="match status" value="1"/>
</dbReference>